<protein>
    <submittedName>
        <fullName evidence="1">Uncharacterized protein</fullName>
    </submittedName>
</protein>
<keyword evidence="2" id="KW-1185">Reference proteome</keyword>
<sequence length="96" mass="11132">MIKLFPTTHFTGKLSNGGKKIAFHLITFVVQSHILHNKVQRQRQGKVREIEQFMRQPCKALAQEGRAMAAAKGEEAARLVERLETDRLRWRHSLVR</sequence>
<dbReference type="EMBL" id="JAWDGP010001738">
    <property type="protein sequence ID" value="KAK3788803.1"/>
    <property type="molecule type" value="Genomic_DNA"/>
</dbReference>
<accession>A0AAE1E0X1</accession>
<dbReference type="AlphaFoldDB" id="A0AAE1E0X1"/>
<evidence type="ECO:0000313" key="1">
    <source>
        <dbReference type="EMBL" id="KAK3788803.1"/>
    </source>
</evidence>
<dbReference type="Proteomes" id="UP001283361">
    <property type="component" value="Unassembled WGS sequence"/>
</dbReference>
<reference evidence="1" key="1">
    <citation type="journal article" date="2023" name="G3 (Bethesda)">
        <title>A reference genome for the long-term kleptoplast-retaining sea slug Elysia crispata morphotype clarki.</title>
        <authorList>
            <person name="Eastman K.E."/>
            <person name="Pendleton A.L."/>
            <person name="Shaikh M.A."/>
            <person name="Suttiyut T."/>
            <person name="Ogas R."/>
            <person name="Tomko P."/>
            <person name="Gavelis G."/>
            <person name="Widhalm J.R."/>
            <person name="Wisecaver J.H."/>
        </authorList>
    </citation>
    <scope>NUCLEOTIDE SEQUENCE</scope>
    <source>
        <strain evidence="1">ECLA1</strain>
    </source>
</reference>
<evidence type="ECO:0000313" key="2">
    <source>
        <dbReference type="Proteomes" id="UP001283361"/>
    </source>
</evidence>
<proteinExistence type="predicted"/>
<name>A0AAE1E0X1_9GAST</name>
<gene>
    <name evidence="1" type="ORF">RRG08_029250</name>
</gene>
<organism evidence="1 2">
    <name type="scientific">Elysia crispata</name>
    <name type="common">lettuce slug</name>
    <dbReference type="NCBI Taxonomy" id="231223"/>
    <lineage>
        <taxon>Eukaryota</taxon>
        <taxon>Metazoa</taxon>
        <taxon>Spiralia</taxon>
        <taxon>Lophotrochozoa</taxon>
        <taxon>Mollusca</taxon>
        <taxon>Gastropoda</taxon>
        <taxon>Heterobranchia</taxon>
        <taxon>Euthyneura</taxon>
        <taxon>Panpulmonata</taxon>
        <taxon>Sacoglossa</taxon>
        <taxon>Placobranchoidea</taxon>
        <taxon>Plakobranchidae</taxon>
        <taxon>Elysia</taxon>
    </lineage>
</organism>
<comment type="caution">
    <text evidence="1">The sequence shown here is derived from an EMBL/GenBank/DDBJ whole genome shotgun (WGS) entry which is preliminary data.</text>
</comment>